<dbReference type="GO" id="GO:0000976">
    <property type="term" value="F:transcription cis-regulatory region binding"/>
    <property type="evidence" value="ECO:0007669"/>
    <property type="project" value="TreeGrafter"/>
</dbReference>
<protein>
    <submittedName>
        <fullName evidence="6">Transcriptional regulator</fullName>
    </submittedName>
</protein>
<name>A0A4Q2EH19_9ACTN</name>
<dbReference type="InterPro" id="IPR010982">
    <property type="entry name" value="Lambda_DNA-bd_dom_sf"/>
</dbReference>
<dbReference type="Gene3D" id="1.10.260.40">
    <property type="entry name" value="lambda repressor-like DNA-binding domains"/>
    <property type="match status" value="1"/>
</dbReference>
<dbReference type="EMBL" id="PPCV01000004">
    <property type="protein sequence ID" value="RXW32353.1"/>
    <property type="molecule type" value="Genomic_DNA"/>
</dbReference>
<reference evidence="6 7" key="1">
    <citation type="submission" date="2018-01" db="EMBL/GenBank/DDBJ databases">
        <title>Lactibacter flavus gen. nov., sp. nov., a novel bacterium of the family Propionibacteriaceae isolated from raw milk and dairy products.</title>
        <authorList>
            <person name="Wenning M."/>
            <person name="Breitenwieser F."/>
            <person name="Huptas C."/>
            <person name="von Neubeck M."/>
            <person name="Busse H.-J."/>
            <person name="Scherer S."/>
        </authorList>
    </citation>
    <scope>NUCLEOTIDE SEQUENCE [LARGE SCALE GENOMIC DNA]</scope>
    <source>
        <strain evidence="6 7">VG341</strain>
    </source>
</reference>
<dbReference type="SUPFAM" id="SSF53822">
    <property type="entry name" value="Periplasmic binding protein-like I"/>
    <property type="match status" value="1"/>
</dbReference>
<dbReference type="AlphaFoldDB" id="A0A4Q2EH19"/>
<proteinExistence type="predicted"/>
<evidence type="ECO:0000256" key="2">
    <source>
        <dbReference type="ARBA" id="ARBA00023015"/>
    </source>
</evidence>
<dbReference type="CDD" id="cd01392">
    <property type="entry name" value="HTH_LacI"/>
    <property type="match status" value="1"/>
</dbReference>
<dbReference type="Pfam" id="PF00356">
    <property type="entry name" value="LacI"/>
    <property type="match status" value="1"/>
</dbReference>
<accession>A0A4Q2EH19</accession>
<keyword evidence="7" id="KW-1185">Reference proteome</keyword>
<evidence type="ECO:0000256" key="1">
    <source>
        <dbReference type="ARBA" id="ARBA00022491"/>
    </source>
</evidence>
<evidence type="ECO:0000313" key="6">
    <source>
        <dbReference type="EMBL" id="RXW32353.1"/>
    </source>
</evidence>
<dbReference type="PROSITE" id="PS00356">
    <property type="entry name" value="HTH_LACI_1"/>
    <property type="match status" value="1"/>
</dbReference>
<organism evidence="6 7">
    <name type="scientific">Propioniciclava flava</name>
    <dbReference type="NCBI Taxonomy" id="2072026"/>
    <lineage>
        <taxon>Bacteria</taxon>
        <taxon>Bacillati</taxon>
        <taxon>Actinomycetota</taxon>
        <taxon>Actinomycetes</taxon>
        <taxon>Propionibacteriales</taxon>
        <taxon>Propionibacteriaceae</taxon>
        <taxon>Propioniciclava</taxon>
    </lineage>
</organism>
<evidence type="ECO:0000259" key="5">
    <source>
        <dbReference type="PROSITE" id="PS50932"/>
    </source>
</evidence>
<dbReference type="PANTHER" id="PTHR30146">
    <property type="entry name" value="LACI-RELATED TRANSCRIPTIONAL REPRESSOR"/>
    <property type="match status" value="1"/>
</dbReference>
<keyword evidence="2" id="KW-0805">Transcription regulation</keyword>
<keyword evidence="4" id="KW-0804">Transcription</keyword>
<feature type="domain" description="HTH lacI-type" evidence="5">
    <location>
        <begin position="7"/>
        <end position="61"/>
    </location>
</feature>
<dbReference type="InterPro" id="IPR000843">
    <property type="entry name" value="HTH_LacI"/>
</dbReference>
<dbReference type="Proteomes" id="UP000290624">
    <property type="component" value="Unassembled WGS sequence"/>
</dbReference>
<gene>
    <name evidence="6" type="ORF">C1706_07335</name>
</gene>
<keyword evidence="1" id="KW-0678">Repressor</keyword>
<comment type="caution">
    <text evidence="6">The sequence shown here is derived from an EMBL/GenBank/DDBJ whole genome shotgun (WGS) entry which is preliminary data.</text>
</comment>
<evidence type="ECO:0000256" key="3">
    <source>
        <dbReference type="ARBA" id="ARBA00023125"/>
    </source>
</evidence>
<dbReference type="GO" id="GO:0003700">
    <property type="term" value="F:DNA-binding transcription factor activity"/>
    <property type="evidence" value="ECO:0007669"/>
    <property type="project" value="TreeGrafter"/>
</dbReference>
<dbReference type="Pfam" id="PF13377">
    <property type="entry name" value="Peripla_BP_3"/>
    <property type="match status" value="1"/>
</dbReference>
<dbReference type="CDD" id="cd06291">
    <property type="entry name" value="PBP1_Qymf-like"/>
    <property type="match status" value="1"/>
</dbReference>
<dbReference type="InterPro" id="IPR028082">
    <property type="entry name" value="Peripla_BP_I"/>
</dbReference>
<dbReference type="PANTHER" id="PTHR30146:SF95">
    <property type="entry name" value="RIBOSE OPERON REPRESSOR"/>
    <property type="match status" value="1"/>
</dbReference>
<dbReference type="Gene3D" id="3.40.50.2300">
    <property type="match status" value="2"/>
</dbReference>
<dbReference type="PROSITE" id="PS50932">
    <property type="entry name" value="HTH_LACI_2"/>
    <property type="match status" value="1"/>
</dbReference>
<dbReference type="OrthoDB" id="4268837at2"/>
<keyword evidence="3" id="KW-0238">DNA-binding</keyword>
<dbReference type="InterPro" id="IPR046335">
    <property type="entry name" value="LacI/GalR-like_sensor"/>
</dbReference>
<evidence type="ECO:0000313" key="7">
    <source>
        <dbReference type="Proteomes" id="UP000290624"/>
    </source>
</evidence>
<dbReference type="SMART" id="SM00354">
    <property type="entry name" value="HTH_LACI"/>
    <property type="match status" value="1"/>
</dbReference>
<sequence>MAANKEPRLGDVAARAGVSVATVSRVLNNRGYLSEATRARVMAAIDEVGYQPNEVARSLLSHRTGTVGLIVPSVAIPFFGEVAVHIEDALAQHGLRPLLCNSYGRADRERDLLRSLVGHRVDGIISGAHNDQLAEYATLRRPVVTIDRELAPHIPNVRADNEEGGRLATQLLLDHGARRPVLLTSRSHERNLRERGYRGVLAEAAIEPLVVAVDFNLPEPERTTAIMAALDSVSATMDAVFCTDDLLAATALEWAHRHRRDVPGDVRVVGFDGTATMRRILPGLTTIAQPIADMCSTAVRLLVEQIGQEPGAEPTPVPAIALPVTVVEGRTA</sequence>
<dbReference type="SUPFAM" id="SSF47413">
    <property type="entry name" value="lambda repressor-like DNA-binding domains"/>
    <property type="match status" value="1"/>
</dbReference>
<evidence type="ECO:0000256" key="4">
    <source>
        <dbReference type="ARBA" id="ARBA00023163"/>
    </source>
</evidence>